<dbReference type="RefSeq" id="WP_092329379.1">
    <property type="nucleotide sequence ID" value="NZ_FNCP01000002.1"/>
</dbReference>
<dbReference type="SUPFAM" id="SSF53335">
    <property type="entry name" value="S-adenosyl-L-methionine-dependent methyltransferases"/>
    <property type="match status" value="1"/>
</dbReference>
<dbReference type="OrthoDB" id="9784101at2"/>
<dbReference type="CDD" id="cd02440">
    <property type="entry name" value="AdoMet_MTases"/>
    <property type="match status" value="1"/>
</dbReference>
<gene>
    <name evidence="2" type="ORF">SAMN05443529_102118</name>
</gene>
<proteinExistence type="predicted"/>
<accession>A0A1G7T688</accession>
<keyword evidence="2" id="KW-0489">Methyltransferase</keyword>
<keyword evidence="3" id="KW-1185">Reference proteome</keyword>
<dbReference type="Gene3D" id="3.40.50.150">
    <property type="entry name" value="Vaccinia Virus protein VP39"/>
    <property type="match status" value="1"/>
</dbReference>
<organism evidence="2 3">
    <name type="scientific">Desulfosporosinus hippei DSM 8344</name>
    <dbReference type="NCBI Taxonomy" id="1121419"/>
    <lineage>
        <taxon>Bacteria</taxon>
        <taxon>Bacillati</taxon>
        <taxon>Bacillota</taxon>
        <taxon>Clostridia</taxon>
        <taxon>Eubacteriales</taxon>
        <taxon>Desulfitobacteriaceae</taxon>
        <taxon>Desulfosporosinus</taxon>
    </lineage>
</organism>
<dbReference type="PANTHER" id="PTHR42912">
    <property type="entry name" value="METHYLTRANSFERASE"/>
    <property type="match status" value="1"/>
</dbReference>
<dbReference type="Pfam" id="PF08241">
    <property type="entry name" value="Methyltransf_11"/>
    <property type="match status" value="1"/>
</dbReference>
<protein>
    <submittedName>
        <fullName evidence="2">Methyltransferase domain-containing protein</fullName>
    </submittedName>
</protein>
<name>A0A1G7T688_9FIRM</name>
<dbReference type="InterPro" id="IPR029063">
    <property type="entry name" value="SAM-dependent_MTases_sf"/>
</dbReference>
<dbReference type="InterPro" id="IPR013216">
    <property type="entry name" value="Methyltransf_11"/>
</dbReference>
<dbReference type="GO" id="GO:0032259">
    <property type="term" value="P:methylation"/>
    <property type="evidence" value="ECO:0007669"/>
    <property type="project" value="UniProtKB-KW"/>
</dbReference>
<keyword evidence="2" id="KW-0808">Transferase</keyword>
<dbReference type="InterPro" id="IPR050508">
    <property type="entry name" value="Methyltransf_Superfamily"/>
</dbReference>
<dbReference type="STRING" id="1121419.SAMN05443529_102118"/>
<dbReference type="PANTHER" id="PTHR42912:SF80">
    <property type="entry name" value="METHYLTRANSFERASE DOMAIN-CONTAINING PROTEIN"/>
    <property type="match status" value="1"/>
</dbReference>
<reference evidence="3" key="1">
    <citation type="submission" date="2016-10" db="EMBL/GenBank/DDBJ databases">
        <authorList>
            <person name="Varghese N."/>
            <person name="Submissions S."/>
        </authorList>
    </citation>
    <scope>NUCLEOTIDE SEQUENCE [LARGE SCALE GENOMIC DNA]</scope>
    <source>
        <strain evidence="3">DSM 8344</strain>
    </source>
</reference>
<evidence type="ECO:0000313" key="3">
    <source>
        <dbReference type="Proteomes" id="UP000198656"/>
    </source>
</evidence>
<evidence type="ECO:0000259" key="1">
    <source>
        <dbReference type="Pfam" id="PF08241"/>
    </source>
</evidence>
<sequence length="250" mass="28367">MSTQVREVKEKIRQRWNESAGEFDQCPGHGIHSEEEKKAWQRILAKAVEGNQLKVLDVGTGTGFIALLLAEYGHSVTGVDVAEEMLAQARMKAKRQRLEVTFQSGDADELPFQDKVFDVVINRHVLWTMADPEKAVSEWARVLKPGGKLVIIDGDWNHFSWVKKLWKLASTITLRITEGTDSSSKSHDLRDFEKDLPLRKQKRPEADVRILRALGLKNPQAAGFKDPRARGLVNNLKYGYYQRFVVTASK</sequence>
<dbReference type="GO" id="GO:0008757">
    <property type="term" value="F:S-adenosylmethionine-dependent methyltransferase activity"/>
    <property type="evidence" value="ECO:0007669"/>
    <property type="project" value="InterPro"/>
</dbReference>
<evidence type="ECO:0000313" key="2">
    <source>
        <dbReference type="EMBL" id="SDG30887.1"/>
    </source>
</evidence>
<dbReference type="Proteomes" id="UP000198656">
    <property type="component" value="Unassembled WGS sequence"/>
</dbReference>
<dbReference type="EMBL" id="FNCP01000002">
    <property type="protein sequence ID" value="SDG30887.1"/>
    <property type="molecule type" value="Genomic_DNA"/>
</dbReference>
<feature type="domain" description="Methyltransferase type 11" evidence="1">
    <location>
        <begin position="56"/>
        <end position="151"/>
    </location>
</feature>
<dbReference type="AlphaFoldDB" id="A0A1G7T688"/>